<feature type="compositionally biased region" description="Low complexity" evidence="1">
    <location>
        <begin position="77"/>
        <end position="90"/>
    </location>
</feature>
<feature type="region of interest" description="Disordered" evidence="1">
    <location>
        <begin position="77"/>
        <end position="169"/>
    </location>
</feature>
<evidence type="ECO:0000313" key="2">
    <source>
        <dbReference type="EMBL" id="BES95435.1"/>
    </source>
</evidence>
<protein>
    <recommendedName>
        <fullName evidence="4">Peptidase S1 domain-containing protein</fullName>
    </recommendedName>
</protein>
<reference evidence="2 3" key="1">
    <citation type="submission" date="2023-09" db="EMBL/GenBank/DDBJ databases">
        <title>Nesidiocoris tenuis whole genome shotgun sequence.</title>
        <authorList>
            <person name="Shibata T."/>
            <person name="Shimoda M."/>
            <person name="Kobayashi T."/>
            <person name="Uehara T."/>
        </authorList>
    </citation>
    <scope>NUCLEOTIDE SEQUENCE [LARGE SCALE GENOMIC DNA]</scope>
    <source>
        <strain evidence="2 3">Japan</strain>
    </source>
</reference>
<dbReference type="Proteomes" id="UP001307889">
    <property type="component" value="Chromosome 6"/>
</dbReference>
<gene>
    <name evidence="2" type="ORF">NTJ_08244</name>
</gene>
<organism evidence="2 3">
    <name type="scientific">Nesidiocoris tenuis</name>
    <dbReference type="NCBI Taxonomy" id="355587"/>
    <lineage>
        <taxon>Eukaryota</taxon>
        <taxon>Metazoa</taxon>
        <taxon>Ecdysozoa</taxon>
        <taxon>Arthropoda</taxon>
        <taxon>Hexapoda</taxon>
        <taxon>Insecta</taxon>
        <taxon>Pterygota</taxon>
        <taxon>Neoptera</taxon>
        <taxon>Paraneoptera</taxon>
        <taxon>Hemiptera</taxon>
        <taxon>Heteroptera</taxon>
        <taxon>Panheteroptera</taxon>
        <taxon>Cimicomorpha</taxon>
        <taxon>Miridae</taxon>
        <taxon>Dicyphina</taxon>
        <taxon>Nesidiocoris</taxon>
    </lineage>
</organism>
<proteinExistence type="predicted"/>
<evidence type="ECO:0008006" key="4">
    <source>
        <dbReference type="Google" id="ProtNLM"/>
    </source>
</evidence>
<evidence type="ECO:0000256" key="1">
    <source>
        <dbReference type="SAM" id="MobiDB-lite"/>
    </source>
</evidence>
<sequence>MSRCKAVSGWGVRSLDAKVEAAVRREWRNSLALLLPLVSSSTYLTAAPHRRRPSRSASLSLALQSLPPIARISVALPSPGRSRLPSRSPLVPMTYDGQGRVDGPASCARRPLGGVGVSSPARTSLGPTSLSSRGRGRRAAVRSTAPPRPPLRADCAPQSRAGRQANTNR</sequence>
<evidence type="ECO:0000313" key="3">
    <source>
        <dbReference type="Proteomes" id="UP001307889"/>
    </source>
</evidence>
<dbReference type="EMBL" id="AP028914">
    <property type="protein sequence ID" value="BES95435.1"/>
    <property type="molecule type" value="Genomic_DNA"/>
</dbReference>
<name>A0ABN7ATA5_9HEMI</name>
<accession>A0ABN7ATA5</accession>
<feature type="compositionally biased region" description="Low complexity" evidence="1">
    <location>
        <begin position="122"/>
        <end position="133"/>
    </location>
</feature>
<keyword evidence="3" id="KW-1185">Reference proteome</keyword>